<feature type="chain" id="PRO_5028429041" evidence="1">
    <location>
        <begin position="28"/>
        <end position="155"/>
    </location>
</feature>
<evidence type="ECO:0000313" key="2">
    <source>
        <dbReference type="EMBL" id="HGV98366.1"/>
    </source>
</evidence>
<accession>A0A7C4TDG6</accession>
<dbReference type="AlphaFoldDB" id="A0A7C4TDG6"/>
<gene>
    <name evidence="2" type="ORF">ENV60_08755</name>
</gene>
<proteinExistence type="predicted"/>
<protein>
    <submittedName>
        <fullName evidence="2">Periplasmic heavy metal sensor</fullName>
    </submittedName>
</protein>
<dbReference type="Pfam" id="PF13801">
    <property type="entry name" value="Metal_resist"/>
    <property type="match status" value="1"/>
</dbReference>
<comment type="caution">
    <text evidence="2">The sequence shown here is derived from an EMBL/GenBank/DDBJ whole genome shotgun (WGS) entry which is preliminary data.</text>
</comment>
<name>A0A7C4TDG6_UNCW3</name>
<reference evidence="2" key="1">
    <citation type="journal article" date="2020" name="mSystems">
        <title>Genome- and Community-Level Interaction Insights into Carbon Utilization and Element Cycling Functions of Hydrothermarchaeota in Hydrothermal Sediment.</title>
        <authorList>
            <person name="Zhou Z."/>
            <person name="Liu Y."/>
            <person name="Xu W."/>
            <person name="Pan J."/>
            <person name="Luo Z.H."/>
            <person name="Li M."/>
        </authorList>
    </citation>
    <scope>NUCLEOTIDE SEQUENCE [LARGE SCALE GENOMIC DNA]</scope>
    <source>
        <strain evidence="2">SpSt-774</strain>
    </source>
</reference>
<dbReference type="InterPro" id="IPR025961">
    <property type="entry name" value="Metal_resist"/>
</dbReference>
<evidence type="ECO:0000256" key="1">
    <source>
        <dbReference type="SAM" id="SignalP"/>
    </source>
</evidence>
<feature type="signal peptide" evidence="1">
    <location>
        <begin position="1"/>
        <end position="27"/>
    </location>
</feature>
<keyword evidence="1" id="KW-0732">Signal</keyword>
<dbReference type="Gene3D" id="1.20.120.1490">
    <property type="match status" value="1"/>
</dbReference>
<sequence>MKGVNMKSKNLSIVIIGTLFLLLPALAQECHQQERPCAPQPFPWEQIQLTPEQREKIETIRTETRKIVIPLRSQIELEEIELEKEMKKEKPDRNKIMEHAKKIHDWKWQIEQANIEERLKIHSVLTPEQIEKLKTERFLHRNVIMPPRHIWTRDD</sequence>
<organism evidence="2">
    <name type="scientific">candidate division WOR-3 bacterium</name>
    <dbReference type="NCBI Taxonomy" id="2052148"/>
    <lineage>
        <taxon>Bacteria</taxon>
        <taxon>Bacteria division WOR-3</taxon>
    </lineage>
</organism>
<dbReference type="EMBL" id="DTGZ01000165">
    <property type="protein sequence ID" value="HGV98366.1"/>
    <property type="molecule type" value="Genomic_DNA"/>
</dbReference>